<evidence type="ECO:0000313" key="16">
    <source>
        <dbReference type="EMBL" id="MBB5017355.1"/>
    </source>
</evidence>
<evidence type="ECO:0000256" key="12">
    <source>
        <dbReference type="ARBA" id="ARBA00031088"/>
    </source>
</evidence>
<dbReference type="AlphaFoldDB" id="A0A840MIL3"/>
<feature type="binding site" evidence="14">
    <location>
        <begin position="250"/>
        <end position="256"/>
    </location>
    <ligand>
        <name>S-adenosyl-L-methionine</name>
        <dbReference type="ChEBI" id="CHEBI:59789"/>
    </ligand>
</feature>
<dbReference type="GO" id="GO:0006355">
    <property type="term" value="P:regulation of DNA-templated transcription"/>
    <property type="evidence" value="ECO:0007669"/>
    <property type="project" value="InterPro"/>
</dbReference>
<feature type="active site" description="Nucleophile" evidence="14">
    <location>
        <position position="370"/>
    </location>
</feature>
<feature type="binding site" evidence="14">
    <location>
        <position position="298"/>
    </location>
    <ligand>
        <name>S-adenosyl-L-methionine</name>
        <dbReference type="ChEBI" id="CHEBI:59789"/>
    </ligand>
</feature>
<evidence type="ECO:0000256" key="4">
    <source>
        <dbReference type="ARBA" id="ARBA00012140"/>
    </source>
</evidence>
<dbReference type="NCBIfam" id="TIGR00563">
    <property type="entry name" value="rsmB"/>
    <property type="match status" value="1"/>
</dbReference>
<evidence type="ECO:0000256" key="11">
    <source>
        <dbReference type="ARBA" id="ARBA00030399"/>
    </source>
</evidence>
<dbReference type="EC" id="2.1.1.176" evidence="4"/>
<organism evidence="16 17">
    <name type="scientific">Chitinivorax tropicus</name>
    <dbReference type="NCBI Taxonomy" id="714531"/>
    <lineage>
        <taxon>Bacteria</taxon>
        <taxon>Pseudomonadati</taxon>
        <taxon>Pseudomonadota</taxon>
        <taxon>Betaproteobacteria</taxon>
        <taxon>Chitinivorax</taxon>
    </lineage>
</organism>
<dbReference type="PANTHER" id="PTHR22807:SF61">
    <property type="entry name" value="NOL1_NOP2_SUN FAMILY PROTEIN _ ANTITERMINATION NUSB DOMAIN-CONTAINING PROTEIN"/>
    <property type="match status" value="1"/>
</dbReference>
<dbReference type="InterPro" id="IPR035926">
    <property type="entry name" value="NusB-like_sf"/>
</dbReference>
<accession>A0A840MIL3</accession>
<keyword evidence="8 14" id="KW-0808">Transferase</keyword>
<keyword evidence="9 14" id="KW-0949">S-adenosyl-L-methionine</keyword>
<dbReference type="GO" id="GO:0005737">
    <property type="term" value="C:cytoplasm"/>
    <property type="evidence" value="ECO:0007669"/>
    <property type="project" value="UniProtKB-SubCell"/>
</dbReference>
<dbReference type="GO" id="GO:0008649">
    <property type="term" value="F:rRNA methyltransferase activity"/>
    <property type="evidence" value="ECO:0007669"/>
    <property type="project" value="InterPro"/>
</dbReference>
<dbReference type="Pfam" id="PF01029">
    <property type="entry name" value="NusB"/>
    <property type="match status" value="1"/>
</dbReference>
<dbReference type="Proteomes" id="UP000575898">
    <property type="component" value="Unassembled WGS sequence"/>
</dbReference>
<dbReference type="InterPro" id="IPR006027">
    <property type="entry name" value="NusB_RsmB_TIM44"/>
</dbReference>
<feature type="binding site" evidence="14">
    <location>
        <position position="272"/>
    </location>
    <ligand>
        <name>S-adenosyl-L-methionine</name>
        <dbReference type="ChEBI" id="CHEBI:59789"/>
    </ligand>
</feature>
<keyword evidence="17" id="KW-1185">Reference proteome</keyword>
<dbReference type="InterPro" id="IPR001678">
    <property type="entry name" value="MeTrfase_RsmB-F_NOP2_dom"/>
</dbReference>
<evidence type="ECO:0000256" key="3">
    <source>
        <dbReference type="ARBA" id="ARBA00007494"/>
    </source>
</evidence>
<dbReference type="InterPro" id="IPR054728">
    <property type="entry name" value="RsmB-like_ferredoxin"/>
</dbReference>
<protein>
    <recommendedName>
        <fullName evidence="4">16S rRNA (cytosine(967)-C(5))-methyltransferase</fullName>
        <ecNumber evidence="4">2.1.1.176</ecNumber>
    </recommendedName>
    <alternativeName>
        <fullName evidence="11">16S rRNA m5C967 methyltransferase</fullName>
    </alternativeName>
    <alternativeName>
        <fullName evidence="12">rRNA (cytosine-C(5)-)-methyltransferase RsmB</fullName>
    </alternativeName>
</protein>
<dbReference type="PANTHER" id="PTHR22807">
    <property type="entry name" value="NOP2 YEAST -RELATED NOL1/NOP2/FMU SUN DOMAIN-CONTAINING"/>
    <property type="match status" value="1"/>
</dbReference>
<comment type="catalytic activity">
    <reaction evidence="13">
        <text>cytidine(967) in 16S rRNA + S-adenosyl-L-methionine = 5-methylcytidine(967) in 16S rRNA + S-adenosyl-L-homocysteine + H(+)</text>
        <dbReference type="Rhea" id="RHEA:42748"/>
        <dbReference type="Rhea" id="RHEA-COMP:10219"/>
        <dbReference type="Rhea" id="RHEA-COMP:10220"/>
        <dbReference type="ChEBI" id="CHEBI:15378"/>
        <dbReference type="ChEBI" id="CHEBI:57856"/>
        <dbReference type="ChEBI" id="CHEBI:59789"/>
        <dbReference type="ChEBI" id="CHEBI:74483"/>
        <dbReference type="ChEBI" id="CHEBI:82748"/>
        <dbReference type="EC" id="2.1.1.176"/>
    </reaction>
</comment>
<dbReference type="GO" id="GO:0003723">
    <property type="term" value="F:RNA binding"/>
    <property type="evidence" value="ECO:0007669"/>
    <property type="project" value="UniProtKB-UniRule"/>
</dbReference>
<evidence type="ECO:0000256" key="6">
    <source>
        <dbReference type="ARBA" id="ARBA00022552"/>
    </source>
</evidence>
<dbReference type="InterPro" id="IPR029063">
    <property type="entry name" value="SAM-dependent_MTases_sf"/>
</dbReference>
<evidence type="ECO:0000259" key="15">
    <source>
        <dbReference type="PROSITE" id="PS51686"/>
    </source>
</evidence>
<evidence type="ECO:0000256" key="13">
    <source>
        <dbReference type="ARBA" id="ARBA00047283"/>
    </source>
</evidence>
<evidence type="ECO:0000256" key="14">
    <source>
        <dbReference type="PROSITE-ProRule" id="PRU01023"/>
    </source>
</evidence>
<evidence type="ECO:0000256" key="9">
    <source>
        <dbReference type="ARBA" id="ARBA00022691"/>
    </source>
</evidence>
<dbReference type="Gene3D" id="3.40.50.150">
    <property type="entry name" value="Vaccinia Virus protein VP39"/>
    <property type="match status" value="1"/>
</dbReference>
<comment type="caution">
    <text evidence="16">The sequence shown here is derived from an EMBL/GenBank/DDBJ whole genome shotgun (WGS) entry which is preliminary data.</text>
</comment>
<dbReference type="InterPro" id="IPR004573">
    <property type="entry name" value="rRNA_ssu_MeTfrase_B"/>
</dbReference>
<dbReference type="EMBL" id="JACHHY010000003">
    <property type="protein sequence ID" value="MBB5017355.1"/>
    <property type="molecule type" value="Genomic_DNA"/>
</dbReference>
<evidence type="ECO:0000256" key="7">
    <source>
        <dbReference type="ARBA" id="ARBA00022603"/>
    </source>
</evidence>
<evidence type="ECO:0000256" key="2">
    <source>
        <dbReference type="ARBA" id="ARBA00004496"/>
    </source>
</evidence>
<dbReference type="InterPro" id="IPR023267">
    <property type="entry name" value="RCMT"/>
</dbReference>
<dbReference type="Gene3D" id="1.10.287.730">
    <property type="entry name" value="Helix hairpin bin"/>
    <property type="match status" value="1"/>
</dbReference>
<keyword evidence="10 14" id="KW-0694">RNA-binding</keyword>
<dbReference type="Gene3D" id="3.30.70.1170">
    <property type="entry name" value="Sun protein, domain 3"/>
    <property type="match status" value="1"/>
</dbReference>
<evidence type="ECO:0000256" key="5">
    <source>
        <dbReference type="ARBA" id="ARBA00022490"/>
    </source>
</evidence>
<keyword evidence="6" id="KW-0698">rRNA processing</keyword>
<dbReference type="CDD" id="cd02440">
    <property type="entry name" value="AdoMet_MTases"/>
    <property type="match status" value="1"/>
</dbReference>
<dbReference type="Pfam" id="PF01189">
    <property type="entry name" value="Methyltr_RsmB-F"/>
    <property type="match status" value="1"/>
</dbReference>
<evidence type="ECO:0000256" key="8">
    <source>
        <dbReference type="ARBA" id="ARBA00022679"/>
    </source>
</evidence>
<dbReference type="InterPro" id="IPR049560">
    <property type="entry name" value="MeTrfase_RsmB-F_NOP2_cat"/>
</dbReference>
<dbReference type="FunFam" id="3.40.50.150:FF:000022">
    <property type="entry name" value="Ribosomal RNA small subunit methyltransferase B"/>
    <property type="match status" value="1"/>
</dbReference>
<dbReference type="PRINTS" id="PR02008">
    <property type="entry name" value="RCMTFAMILY"/>
</dbReference>
<dbReference type="NCBIfam" id="NF008149">
    <property type="entry name" value="PRK10901.1"/>
    <property type="match status" value="1"/>
</dbReference>
<reference evidence="16 17" key="1">
    <citation type="submission" date="2020-08" db="EMBL/GenBank/DDBJ databases">
        <title>Genomic Encyclopedia of Type Strains, Phase IV (KMG-IV): sequencing the most valuable type-strain genomes for metagenomic binning, comparative biology and taxonomic classification.</title>
        <authorList>
            <person name="Goeker M."/>
        </authorList>
    </citation>
    <scope>NUCLEOTIDE SEQUENCE [LARGE SCALE GENOMIC DNA]</scope>
    <source>
        <strain evidence="16 17">DSM 27165</strain>
    </source>
</reference>
<evidence type="ECO:0000256" key="10">
    <source>
        <dbReference type="ARBA" id="ARBA00022884"/>
    </source>
</evidence>
<dbReference type="PROSITE" id="PS51686">
    <property type="entry name" value="SAM_MT_RSMB_NOP"/>
    <property type="match status" value="1"/>
</dbReference>
<gene>
    <name evidence="16" type="ORF">HNQ59_000619</name>
</gene>
<sequence length="426" mass="47249">MLAIQRGAMQVVSEVLAGRNLNDALSQHFRQYFRLEPAERAAIQDISYGTLRHLGWLRAVLSKLLLKPLTDPQLEPLLLIAIYQLEYTRAAPYAIVDHAVTVTTKIGAGGAKGLVNAILRNFQRQRETLLKLGERNEVACYSHPQWWINLLKKHYPTEWQAMLATANSHPPMTLRINARKTDAPAYLKLLAEAGIAAKWLDDAAIQLLEAVPVTRLPQFAEGWVSVQDEGAQLAAKLLDLQEGQSVLDACAAPGGKTCHMLEMAKVDVIAIDHDEARLSRVHENLSRLQLSATVKCGDAAKPTEWWDGKPFDRILADVPCSASGVVRRHPDIKWLRRETDIAQFATQQAEILDALWPLLAEGGKLLYATCSIFPQENGEQINAFLARHEDAVLLPLAGEIQQQLTPNARHDGFYYALLAKGAPPAR</sequence>
<comment type="function">
    <text evidence="1">Specifically methylates the cytosine at position 967 (m5C967) of 16S rRNA.</text>
</comment>
<feature type="binding site" evidence="14">
    <location>
        <position position="317"/>
    </location>
    <ligand>
        <name>S-adenosyl-L-methionine</name>
        <dbReference type="ChEBI" id="CHEBI:59789"/>
    </ligand>
</feature>
<dbReference type="Pfam" id="PF22458">
    <property type="entry name" value="RsmF-B_ferredox"/>
    <property type="match status" value="1"/>
</dbReference>
<comment type="subcellular location">
    <subcellularLocation>
        <location evidence="2">Cytoplasm</location>
    </subcellularLocation>
</comment>
<comment type="similarity">
    <text evidence="3 14">Belongs to the class I-like SAM-binding methyltransferase superfamily. RsmB/NOP family.</text>
</comment>
<dbReference type="SUPFAM" id="SSF48013">
    <property type="entry name" value="NusB-like"/>
    <property type="match status" value="1"/>
</dbReference>
<keyword evidence="7 14" id="KW-0489">Methyltransferase</keyword>
<evidence type="ECO:0000313" key="17">
    <source>
        <dbReference type="Proteomes" id="UP000575898"/>
    </source>
</evidence>
<evidence type="ECO:0000256" key="1">
    <source>
        <dbReference type="ARBA" id="ARBA00002724"/>
    </source>
</evidence>
<dbReference type="InterPro" id="IPR018314">
    <property type="entry name" value="RsmB/NOL1/NOP2-like_CS"/>
</dbReference>
<dbReference type="SUPFAM" id="SSF53335">
    <property type="entry name" value="S-adenosyl-L-methionine-dependent methyltransferases"/>
    <property type="match status" value="1"/>
</dbReference>
<proteinExistence type="inferred from homology"/>
<keyword evidence="5" id="KW-0963">Cytoplasm</keyword>
<name>A0A840MIL3_9PROT</name>
<dbReference type="RefSeq" id="WP_184035022.1">
    <property type="nucleotide sequence ID" value="NZ_JACHHY010000003.1"/>
</dbReference>
<dbReference type="PROSITE" id="PS01153">
    <property type="entry name" value="NOL1_NOP2_SUN"/>
    <property type="match status" value="1"/>
</dbReference>
<dbReference type="Gene3D" id="1.10.940.10">
    <property type="entry name" value="NusB-like"/>
    <property type="match status" value="1"/>
</dbReference>
<feature type="domain" description="SAM-dependent MTase RsmB/NOP-type" evidence="15">
    <location>
        <begin position="162"/>
        <end position="421"/>
    </location>
</feature>